<accession>F7PVT2</accession>
<keyword evidence="5 10" id="KW-0269">Exonuclease</keyword>
<evidence type="ECO:0000259" key="7">
    <source>
        <dbReference type="Pfam" id="PF02272"/>
    </source>
</evidence>
<evidence type="ECO:0000313" key="11">
    <source>
        <dbReference type="Proteomes" id="UP000005707"/>
    </source>
</evidence>
<feature type="domain" description="DDH" evidence="6">
    <location>
        <begin position="72"/>
        <end position="216"/>
    </location>
</feature>
<dbReference type="InterPro" id="IPR051673">
    <property type="entry name" value="SSDNA_exonuclease_RecJ"/>
</dbReference>
<organism evidence="10 11">
    <name type="scientific">Haloplasma contractile SSD-17B</name>
    <dbReference type="NCBI Taxonomy" id="1033810"/>
    <lineage>
        <taxon>Bacteria</taxon>
        <taxon>Bacillati</taxon>
        <taxon>Mycoplasmatota</taxon>
        <taxon>Mollicutes</taxon>
        <taxon>Haloplasmatales</taxon>
        <taxon>Haloplasmataceae</taxon>
        <taxon>Haloplasma</taxon>
    </lineage>
</organism>
<dbReference type="Pfam" id="PF17768">
    <property type="entry name" value="RecJ_OB"/>
    <property type="match status" value="1"/>
</dbReference>
<evidence type="ECO:0000256" key="4">
    <source>
        <dbReference type="ARBA" id="ARBA00022801"/>
    </source>
</evidence>
<dbReference type="NCBIfam" id="TIGR00644">
    <property type="entry name" value="recJ"/>
    <property type="match status" value="1"/>
</dbReference>
<dbReference type="FunCoup" id="F7PVT2">
    <property type="interactions" value="351"/>
</dbReference>
<dbReference type="STRING" id="1033810.HLPCO_001086"/>
<evidence type="ECO:0000259" key="6">
    <source>
        <dbReference type="Pfam" id="PF01368"/>
    </source>
</evidence>
<dbReference type="EMBL" id="AFNU02000003">
    <property type="protein sequence ID" value="ERJ12746.1"/>
    <property type="molecule type" value="Genomic_DNA"/>
</dbReference>
<proteinExistence type="inferred from homology"/>
<keyword evidence="4 10" id="KW-0378">Hydrolase</keyword>
<dbReference type="InParanoid" id="F7PVT2"/>
<evidence type="ECO:0000313" key="10">
    <source>
        <dbReference type="EMBL" id="ERJ12746.1"/>
    </source>
</evidence>
<dbReference type="GO" id="GO:0003676">
    <property type="term" value="F:nucleic acid binding"/>
    <property type="evidence" value="ECO:0007669"/>
    <property type="project" value="InterPro"/>
</dbReference>
<feature type="domain" description="Single-stranded-DNA-specific exonuclease RecJ C-terminal" evidence="8">
    <location>
        <begin position="549"/>
        <end position="736"/>
    </location>
</feature>
<evidence type="ECO:0000256" key="3">
    <source>
        <dbReference type="ARBA" id="ARBA00022722"/>
    </source>
</evidence>
<evidence type="ECO:0000259" key="8">
    <source>
        <dbReference type="Pfam" id="PF10141"/>
    </source>
</evidence>
<dbReference type="Gene3D" id="3.10.310.30">
    <property type="match status" value="1"/>
</dbReference>
<dbReference type="InterPro" id="IPR041122">
    <property type="entry name" value="RecJ_OB"/>
</dbReference>
<gene>
    <name evidence="10" type="primary">recJ</name>
    <name evidence="10" type="ORF">HLPCO_001086</name>
</gene>
<name>F7PVT2_9MOLU</name>
<evidence type="ECO:0000256" key="2">
    <source>
        <dbReference type="ARBA" id="ARBA00019841"/>
    </source>
</evidence>
<dbReference type="PANTHER" id="PTHR30255">
    <property type="entry name" value="SINGLE-STRANDED-DNA-SPECIFIC EXONUCLEASE RECJ"/>
    <property type="match status" value="1"/>
</dbReference>
<dbReference type="OrthoDB" id="9809852at2"/>
<dbReference type="InterPro" id="IPR003156">
    <property type="entry name" value="DHHA1_dom"/>
</dbReference>
<dbReference type="Gene3D" id="3.90.1640.30">
    <property type="match status" value="1"/>
</dbReference>
<dbReference type="RefSeq" id="WP_008825842.1">
    <property type="nucleotide sequence ID" value="NZ_AFNU02000003.1"/>
</dbReference>
<dbReference type="GO" id="GO:0006281">
    <property type="term" value="P:DNA repair"/>
    <property type="evidence" value="ECO:0007669"/>
    <property type="project" value="InterPro"/>
</dbReference>
<evidence type="ECO:0000256" key="5">
    <source>
        <dbReference type="ARBA" id="ARBA00022839"/>
    </source>
</evidence>
<feature type="domain" description="DHHA1" evidence="7">
    <location>
        <begin position="331"/>
        <end position="424"/>
    </location>
</feature>
<dbReference type="InterPro" id="IPR001667">
    <property type="entry name" value="DDH_dom"/>
</dbReference>
<comment type="caution">
    <text evidence="10">The sequence shown here is derived from an EMBL/GenBank/DDBJ whole genome shotgun (WGS) entry which is preliminary data.</text>
</comment>
<keyword evidence="3" id="KW-0540">Nuclease</keyword>
<dbReference type="AlphaFoldDB" id="F7PVT2"/>
<dbReference type="eggNOG" id="COG0608">
    <property type="taxonomic scope" value="Bacteria"/>
</dbReference>
<sequence>MIKSMNKWNVLNKKIVESKEDLIEVLLTNRNINETERKAFFSDTPKFHDPFLFKDMKKAVDRIAQAIENNEKIMIYGDYDVDGVTGTSILYLTLKRLEANVSYYIPNRFREGYGPNRDAFQKFIDDEVSVVITVDNGISGIEEAELFKDTNTDLIITDHHTCRETIPYAYAIIHPKLKGETYPYKELSGCGVAFKFAHALLNEVPFEYLDLACLGTYADIVSLDGENRTIVKFGLKQTLQTENIGLMELLSISNVKSINEYTLGFMIGPRINAAGRLEEATLAVDLLTTNEQSVAMTLATKLDDLNNERRRIIDRILTEAKEMVEEAHEDKSGLVLYSDDWHEGVLGIVASRLVDLYSKPAIVLTKDQEERYKGSARTIAPFDMIEALNQSDEFLFKYGGHTAAAGLTIEEQHLESFCERFDQLACESEFCNELTIDCKMQAGIMNETTIKTIESFRPFGPSNKKPLYLIEHCEVIAIKTMGATNKHIRLMVKQGEHVLTTIGFNFGEYGKQLNIGDFIDIVGVFEINEYNNTKTIQFQIKDLSCDQIQVFDFRNKYFDKELLKKQDIIKVYFVDNYGIEDAVSYNDFDDPVNNLLLIDVPESETQLKMLLTKSDVSNLYLLFKDDALFSKSHLINRKKLGQVYGLLKKLKSFRLSDPKVQHAFKQIGFDKDLQKFAVQVFFELEFVIIEDITITVVENPEKRNLSDSKTYMDTTNRINFREHLLFSSTQDLNMYLRSLLTDSKHN</sequence>
<dbReference type="InterPro" id="IPR004610">
    <property type="entry name" value="RecJ"/>
</dbReference>
<evidence type="ECO:0000259" key="9">
    <source>
        <dbReference type="Pfam" id="PF17768"/>
    </source>
</evidence>
<dbReference type="Proteomes" id="UP000005707">
    <property type="component" value="Unassembled WGS sequence"/>
</dbReference>
<evidence type="ECO:0000256" key="1">
    <source>
        <dbReference type="ARBA" id="ARBA00005915"/>
    </source>
</evidence>
<dbReference type="Pfam" id="PF01368">
    <property type="entry name" value="DHH"/>
    <property type="match status" value="1"/>
</dbReference>
<reference evidence="10 11" key="2">
    <citation type="journal article" date="2013" name="PLoS ONE">
        <title>INDIGO - INtegrated Data Warehouse of MIcrobial GenOmes with Examples from the Red Sea Extremophiles.</title>
        <authorList>
            <person name="Alam I."/>
            <person name="Antunes A."/>
            <person name="Kamau A.A."/>
            <person name="Ba Alawi W."/>
            <person name="Kalkatawi M."/>
            <person name="Stingl U."/>
            <person name="Bajic V.B."/>
        </authorList>
    </citation>
    <scope>NUCLEOTIDE SEQUENCE [LARGE SCALE GENOMIC DNA]</scope>
    <source>
        <strain evidence="10 11">SSD-17B</strain>
    </source>
</reference>
<protein>
    <recommendedName>
        <fullName evidence="2">Single-stranded-DNA-specific exonuclease RecJ</fullName>
    </recommendedName>
</protein>
<dbReference type="GO" id="GO:0008409">
    <property type="term" value="F:5'-3' exonuclease activity"/>
    <property type="evidence" value="ECO:0007669"/>
    <property type="project" value="InterPro"/>
</dbReference>
<dbReference type="InterPro" id="IPR018779">
    <property type="entry name" value="RecJ_C"/>
</dbReference>
<dbReference type="PANTHER" id="PTHR30255:SF2">
    <property type="entry name" value="SINGLE-STRANDED-DNA-SPECIFIC EXONUCLEASE RECJ"/>
    <property type="match status" value="1"/>
</dbReference>
<dbReference type="SUPFAM" id="SSF64182">
    <property type="entry name" value="DHH phosphoesterases"/>
    <property type="match status" value="1"/>
</dbReference>
<feature type="domain" description="RecJ OB" evidence="9">
    <location>
        <begin position="436"/>
        <end position="542"/>
    </location>
</feature>
<dbReference type="Pfam" id="PF02272">
    <property type="entry name" value="DHHA1"/>
    <property type="match status" value="1"/>
</dbReference>
<comment type="similarity">
    <text evidence="1">Belongs to the RecJ family.</text>
</comment>
<keyword evidence="11" id="KW-1185">Reference proteome</keyword>
<dbReference type="Pfam" id="PF10141">
    <property type="entry name" value="ssDNA-exonuc_C"/>
    <property type="match status" value="1"/>
</dbReference>
<dbReference type="GO" id="GO:0006310">
    <property type="term" value="P:DNA recombination"/>
    <property type="evidence" value="ECO:0007669"/>
    <property type="project" value="InterPro"/>
</dbReference>
<reference evidence="10 11" key="1">
    <citation type="journal article" date="2011" name="J. Bacteriol.">
        <title>Genome sequence of Haloplasma contractile, an unusual contractile bacterium from a deep-sea anoxic brine lake.</title>
        <authorList>
            <person name="Antunes A."/>
            <person name="Alam I."/>
            <person name="El Dorry H."/>
            <person name="Siam R."/>
            <person name="Robertson A."/>
            <person name="Bajic V.B."/>
            <person name="Stingl U."/>
        </authorList>
    </citation>
    <scope>NUCLEOTIDE SEQUENCE [LARGE SCALE GENOMIC DNA]</scope>
    <source>
        <strain evidence="10 11">SSD-17B</strain>
    </source>
</reference>
<dbReference type="InterPro" id="IPR038763">
    <property type="entry name" value="DHH_sf"/>
</dbReference>